<protein>
    <recommendedName>
        <fullName evidence="4">Lipoprotein</fullName>
    </recommendedName>
</protein>
<proteinExistence type="predicted"/>
<accession>A0ABX7NTC9</accession>
<feature type="signal peptide" evidence="1">
    <location>
        <begin position="1"/>
        <end position="22"/>
    </location>
</feature>
<evidence type="ECO:0000313" key="2">
    <source>
        <dbReference type="EMBL" id="QSQ21666.1"/>
    </source>
</evidence>
<organism evidence="2 3">
    <name type="scientific">Pyxidicoccus parkwayensis</name>
    <dbReference type="NCBI Taxonomy" id="2813578"/>
    <lineage>
        <taxon>Bacteria</taxon>
        <taxon>Pseudomonadati</taxon>
        <taxon>Myxococcota</taxon>
        <taxon>Myxococcia</taxon>
        <taxon>Myxococcales</taxon>
        <taxon>Cystobacterineae</taxon>
        <taxon>Myxococcaceae</taxon>
        <taxon>Pyxidicoccus</taxon>
    </lineage>
</organism>
<dbReference type="Proteomes" id="UP000662747">
    <property type="component" value="Chromosome"/>
</dbReference>
<reference evidence="2 3" key="1">
    <citation type="submission" date="2021-02" db="EMBL/GenBank/DDBJ databases">
        <title>De Novo genome assembly of isolated myxobacteria.</title>
        <authorList>
            <person name="Stevens D.C."/>
        </authorList>
    </citation>
    <scope>NUCLEOTIDE SEQUENCE [LARGE SCALE GENOMIC DNA]</scope>
    <source>
        <strain evidence="3">SCPEA02</strain>
    </source>
</reference>
<evidence type="ECO:0000313" key="3">
    <source>
        <dbReference type="Proteomes" id="UP000662747"/>
    </source>
</evidence>
<dbReference type="EMBL" id="CP071090">
    <property type="protein sequence ID" value="QSQ21666.1"/>
    <property type="molecule type" value="Genomic_DNA"/>
</dbReference>
<feature type="chain" id="PRO_5047545844" description="Lipoprotein" evidence="1">
    <location>
        <begin position="23"/>
        <end position="258"/>
    </location>
</feature>
<dbReference type="RefSeq" id="WP_206723243.1">
    <property type="nucleotide sequence ID" value="NZ_CP071090.1"/>
</dbReference>
<evidence type="ECO:0008006" key="4">
    <source>
        <dbReference type="Google" id="ProtNLM"/>
    </source>
</evidence>
<keyword evidence="3" id="KW-1185">Reference proteome</keyword>
<sequence length="258" mass="26755">MNRRHVLTGALALAAASSLALSGCGSEAERRTFPVEVAATIPTTANEKGWTVTLESAHVSIGPVRFFNGRVLLSQRAPRFNFDWYSLIGGTAQAHPGHYVAGDALGEVLTVSTVNLLTGAPLGDASAVTGEYGSLEVTLAAPTASTDATGVLGGHAVRLKGTARNADGGTVRFDAVADLPAPVAGVRFEKSLGMEAGRVRIAVDLGTWLGRIDFATATDPDADGIYTFPADSQARNALVRGVEDTTSYVVTWEEGAAQ</sequence>
<keyword evidence="1" id="KW-0732">Signal</keyword>
<name>A0ABX7NTC9_9BACT</name>
<evidence type="ECO:0000256" key="1">
    <source>
        <dbReference type="SAM" id="SignalP"/>
    </source>
</evidence>
<gene>
    <name evidence="2" type="ORF">JY651_41995</name>
</gene>
<dbReference type="PROSITE" id="PS51257">
    <property type="entry name" value="PROKAR_LIPOPROTEIN"/>
    <property type="match status" value="1"/>
</dbReference>